<dbReference type="Proteomes" id="UP000266482">
    <property type="component" value="Unassembled WGS sequence"/>
</dbReference>
<feature type="domain" description="DUF1980" evidence="3">
    <location>
        <begin position="6"/>
        <end position="118"/>
    </location>
</feature>
<dbReference type="InterPro" id="IPR052955">
    <property type="entry name" value="UPF0703_membrane_permease"/>
</dbReference>
<evidence type="ECO:0000259" key="3">
    <source>
        <dbReference type="Pfam" id="PF09323"/>
    </source>
</evidence>
<dbReference type="Pfam" id="PF21537">
    <property type="entry name" value="DUF1980_C"/>
    <property type="match status" value="1"/>
</dbReference>
<feature type="transmembrane region" description="Helical" evidence="2">
    <location>
        <begin position="37"/>
        <end position="58"/>
    </location>
</feature>
<gene>
    <name evidence="5" type="ORF">D3P08_10460</name>
</gene>
<feature type="domain" description="DUF1980" evidence="4">
    <location>
        <begin position="165"/>
        <end position="299"/>
    </location>
</feature>
<dbReference type="InterPro" id="IPR015402">
    <property type="entry name" value="DUF1980"/>
</dbReference>
<dbReference type="OrthoDB" id="9770408at2"/>
<evidence type="ECO:0000256" key="1">
    <source>
        <dbReference type="SAM" id="MobiDB-lite"/>
    </source>
</evidence>
<comment type="caution">
    <text evidence="5">The sequence shown here is derived from an EMBL/GenBank/DDBJ whole genome shotgun (WGS) entry which is preliminary data.</text>
</comment>
<evidence type="ECO:0000313" key="5">
    <source>
        <dbReference type="EMBL" id="RIX53062.1"/>
    </source>
</evidence>
<evidence type="ECO:0000313" key="6">
    <source>
        <dbReference type="Proteomes" id="UP000266482"/>
    </source>
</evidence>
<organism evidence="5 6">
    <name type="scientific">Paenibacillus nanensis</name>
    <dbReference type="NCBI Taxonomy" id="393251"/>
    <lineage>
        <taxon>Bacteria</taxon>
        <taxon>Bacillati</taxon>
        <taxon>Bacillota</taxon>
        <taxon>Bacilli</taxon>
        <taxon>Bacillales</taxon>
        <taxon>Paenibacillaceae</taxon>
        <taxon>Paenibacillus</taxon>
    </lineage>
</organism>
<keyword evidence="2" id="KW-0472">Membrane</keyword>
<proteinExistence type="predicted"/>
<protein>
    <submittedName>
        <fullName evidence="5">TIGR03943 family protein</fullName>
    </submittedName>
</protein>
<evidence type="ECO:0000256" key="2">
    <source>
        <dbReference type="SAM" id="Phobius"/>
    </source>
</evidence>
<feature type="transmembrane region" description="Helical" evidence="2">
    <location>
        <begin position="5"/>
        <end position="22"/>
    </location>
</feature>
<dbReference type="RefSeq" id="WP_119599642.1">
    <property type="nucleotide sequence ID" value="NZ_QXQA01000005.1"/>
</dbReference>
<keyword evidence="2" id="KW-0812">Transmembrane</keyword>
<sequence>MIHHFVRAVILAGFAFMIVYLFRTEQMTLYIAPRMELLVKLTALGLYAASVYQVYAALQARLRRHNHPHTENCGCGQSHHKSPFKNAVMYGLFIFPLLLVFLVPAGTLGSALAEKKGISFTGSETVSRSVADNKPSTAWHDQSPATQADEQPSLSPTLEQLFPYDEYTADHAKLGMELYKQSLITVPDKQFIETLTTLDLYRGALLGKEVEISGFVYREEEMGSGKMAVSRFAMNCCSADALPYGLMTLWPKAGHYAEDEWVTVRGKLTLTQYGENEIIAIEAIKVERIPAPESPYVYPDLEFGL</sequence>
<dbReference type="PANTHER" id="PTHR40047">
    <property type="entry name" value="UPF0703 PROTEIN YCGQ"/>
    <property type="match status" value="1"/>
</dbReference>
<evidence type="ECO:0000259" key="4">
    <source>
        <dbReference type="Pfam" id="PF21537"/>
    </source>
</evidence>
<keyword evidence="2" id="KW-1133">Transmembrane helix</keyword>
<dbReference type="InterPro" id="IPR048447">
    <property type="entry name" value="DUF1980_C"/>
</dbReference>
<dbReference type="Pfam" id="PF09323">
    <property type="entry name" value="DUF1980"/>
    <property type="match status" value="1"/>
</dbReference>
<accession>A0A3A1V0T2</accession>
<dbReference type="PANTHER" id="PTHR40047:SF1">
    <property type="entry name" value="UPF0703 PROTEIN YCGQ"/>
    <property type="match status" value="1"/>
</dbReference>
<keyword evidence="6" id="KW-1185">Reference proteome</keyword>
<feature type="region of interest" description="Disordered" evidence="1">
    <location>
        <begin position="129"/>
        <end position="154"/>
    </location>
</feature>
<reference evidence="5 6" key="1">
    <citation type="submission" date="2018-09" db="EMBL/GenBank/DDBJ databases">
        <title>Paenibacillus aracenensis nov. sp. isolated from a cave in southern Spain.</title>
        <authorList>
            <person name="Jurado V."/>
            <person name="Gutierrez-Patricio S."/>
            <person name="Gonzalez-Pimentel J.L."/>
            <person name="Miller A.Z."/>
            <person name="Laiz L."/>
            <person name="Saiz-Jimenez C."/>
        </authorList>
    </citation>
    <scope>NUCLEOTIDE SEQUENCE [LARGE SCALE GENOMIC DNA]</scope>
    <source>
        <strain evidence="5 6">DSM 22867</strain>
    </source>
</reference>
<dbReference type="EMBL" id="QXQA01000005">
    <property type="protein sequence ID" value="RIX53062.1"/>
    <property type="molecule type" value="Genomic_DNA"/>
</dbReference>
<name>A0A3A1V0T2_9BACL</name>
<dbReference type="NCBIfam" id="TIGR03943">
    <property type="entry name" value="TIGR03943 family putative permease subunit"/>
    <property type="match status" value="1"/>
</dbReference>
<dbReference type="AlphaFoldDB" id="A0A3A1V0T2"/>
<feature type="transmembrane region" description="Helical" evidence="2">
    <location>
        <begin position="87"/>
        <end position="113"/>
    </location>
</feature>
<dbReference type="InterPro" id="IPR048493">
    <property type="entry name" value="DUF1980_N"/>
</dbReference>